<sequence length="130" mass="14219">MTLLLAIVIGVLFTVGLYMMMRRSLTKVLIGLMLLGQAINLLIFTTGRLQRAKPPLIPLGAEQISQSADPLPQALILTAIVISFGVTAFALVLARQTYTVLGTNDMNELRDTDIIPKYHPESVPEEEEGL</sequence>
<feature type="transmembrane region" description="Helical" evidence="7">
    <location>
        <begin position="28"/>
        <end position="49"/>
    </location>
</feature>
<dbReference type="InterPro" id="IPR050601">
    <property type="entry name" value="CPA3_antiporter_subunitC"/>
</dbReference>
<dbReference type="PANTHER" id="PTHR34583">
    <property type="entry name" value="ANTIPORTER SUBUNIT MNHC2-RELATED"/>
    <property type="match status" value="1"/>
</dbReference>
<dbReference type="Pfam" id="PF00420">
    <property type="entry name" value="Oxidored_q2"/>
    <property type="match status" value="1"/>
</dbReference>
<dbReference type="AlphaFoldDB" id="A0A0N8GMW6"/>
<keyword evidence="4 7" id="KW-0812">Transmembrane</keyword>
<dbReference type="PANTHER" id="PTHR34583:SF2">
    <property type="entry name" value="ANTIPORTER SUBUNIT MNHC2-RELATED"/>
    <property type="match status" value="1"/>
</dbReference>
<evidence type="ECO:0000313" key="8">
    <source>
        <dbReference type="EMBL" id="KPL76442.1"/>
    </source>
</evidence>
<evidence type="ECO:0000313" key="9">
    <source>
        <dbReference type="Proteomes" id="UP000050514"/>
    </source>
</evidence>
<dbReference type="RefSeq" id="WP_061919600.1">
    <property type="nucleotide sequence ID" value="NZ_DF967971.1"/>
</dbReference>
<evidence type="ECO:0000256" key="2">
    <source>
        <dbReference type="ARBA" id="ARBA00010388"/>
    </source>
</evidence>
<feature type="transmembrane region" description="Helical" evidence="7">
    <location>
        <begin position="6"/>
        <end position="21"/>
    </location>
</feature>
<proteinExistence type="inferred from homology"/>
<evidence type="ECO:0000256" key="4">
    <source>
        <dbReference type="ARBA" id="ARBA00022692"/>
    </source>
</evidence>
<gene>
    <name evidence="8" type="ORF">AC812_07315</name>
</gene>
<dbReference type="Gene3D" id="1.10.287.3510">
    <property type="match status" value="1"/>
</dbReference>
<dbReference type="NCBIfam" id="NF006573">
    <property type="entry name" value="PRK09094.1"/>
    <property type="match status" value="1"/>
</dbReference>
<dbReference type="NCBIfam" id="NF009302">
    <property type="entry name" value="PRK12659.1"/>
    <property type="match status" value="1"/>
</dbReference>
<evidence type="ECO:0000256" key="5">
    <source>
        <dbReference type="ARBA" id="ARBA00022989"/>
    </source>
</evidence>
<feature type="transmembrane region" description="Helical" evidence="7">
    <location>
        <begin position="74"/>
        <end position="94"/>
    </location>
</feature>
<keyword evidence="5 7" id="KW-1133">Transmembrane helix</keyword>
<reference evidence="8 9" key="1">
    <citation type="submission" date="2015-07" db="EMBL/GenBank/DDBJ databases">
        <title>Draft genome of Bellilinea caldifistulae DSM 17877.</title>
        <authorList>
            <person name="Hemp J."/>
            <person name="Ward L.M."/>
            <person name="Pace L.A."/>
            <person name="Fischer W.W."/>
        </authorList>
    </citation>
    <scope>NUCLEOTIDE SEQUENCE [LARGE SCALE GENOMIC DNA]</scope>
    <source>
        <strain evidence="8 9">GOMI-1</strain>
    </source>
</reference>
<keyword evidence="3" id="KW-1003">Cell membrane</keyword>
<evidence type="ECO:0000256" key="6">
    <source>
        <dbReference type="ARBA" id="ARBA00023136"/>
    </source>
</evidence>
<dbReference type="STRING" id="360411.AC812_07315"/>
<protein>
    <submittedName>
        <fullName evidence="8">Monovalent cation/H+ antiporter subunit C</fullName>
    </submittedName>
</protein>
<evidence type="ECO:0000256" key="7">
    <source>
        <dbReference type="SAM" id="Phobius"/>
    </source>
</evidence>
<dbReference type="Proteomes" id="UP000050514">
    <property type="component" value="Unassembled WGS sequence"/>
</dbReference>
<evidence type="ECO:0000256" key="1">
    <source>
        <dbReference type="ARBA" id="ARBA00004651"/>
    </source>
</evidence>
<keyword evidence="9" id="KW-1185">Reference proteome</keyword>
<comment type="similarity">
    <text evidence="2">Belongs to the CPA3 antiporters (TC 2.A.63) subunit C family.</text>
</comment>
<keyword evidence="6 7" id="KW-0472">Membrane</keyword>
<accession>A0A0N8GMW6</accession>
<dbReference type="OrthoDB" id="9799219at2"/>
<comment type="caution">
    <text evidence="8">The sequence shown here is derived from an EMBL/GenBank/DDBJ whole genome shotgun (WGS) entry which is preliminary data.</text>
</comment>
<dbReference type="PATRIC" id="fig|360411.5.peg.1594"/>
<comment type="subcellular location">
    <subcellularLocation>
        <location evidence="1">Cell membrane</location>
        <topology evidence="1">Multi-pass membrane protein</topology>
    </subcellularLocation>
</comment>
<dbReference type="EMBL" id="LGHJ01000012">
    <property type="protein sequence ID" value="KPL76442.1"/>
    <property type="molecule type" value="Genomic_DNA"/>
</dbReference>
<name>A0A0N8GMW6_9CHLR</name>
<organism evidence="8 9">
    <name type="scientific">Bellilinea caldifistulae</name>
    <dbReference type="NCBI Taxonomy" id="360411"/>
    <lineage>
        <taxon>Bacteria</taxon>
        <taxon>Bacillati</taxon>
        <taxon>Chloroflexota</taxon>
        <taxon>Anaerolineae</taxon>
        <taxon>Anaerolineales</taxon>
        <taxon>Anaerolineaceae</taxon>
        <taxon>Bellilinea</taxon>
    </lineage>
</organism>
<dbReference type="GO" id="GO:0005886">
    <property type="term" value="C:plasma membrane"/>
    <property type="evidence" value="ECO:0007669"/>
    <property type="project" value="UniProtKB-SubCell"/>
</dbReference>
<evidence type="ECO:0000256" key="3">
    <source>
        <dbReference type="ARBA" id="ARBA00022475"/>
    </source>
</evidence>
<dbReference type="InterPro" id="IPR039428">
    <property type="entry name" value="NUOK/Mnh_C1-like"/>
</dbReference>